<keyword evidence="2" id="KW-1185">Reference proteome</keyword>
<gene>
    <name evidence="1" type="ORF">EGW08_023408</name>
</gene>
<evidence type="ECO:0000313" key="1">
    <source>
        <dbReference type="EMBL" id="RUS68830.1"/>
    </source>
</evidence>
<name>A0A3S1AQ60_ELYCH</name>
<dbReference type="AlphaFoldDB" id="A0A3S1AQ60"/>
<protein>
    <submittedName>
        <fullName evidence="1">Uncharacterized protein</fullName>
    </submittedName>
</protein>
<dbReference type="Proteomes" id="UP000271974">
    <property type="component" value="Unassembled WGS sequence"/>
</dbReference>
<reference evidence="1 2" key="1">
    <citation type="submission" date="2019-01" db="EMBL/GenBank/DDBJ databases">
        <title>A draft genome assembly of the solar-powered sea slug Elysia chlorotica.</title>
        <authorList>
            <person name="Cai H."/>
            <person name="Li Q."/>
            <person name="Fang X."/>
            <person name="Li J."/>
            <person name="Curtis N.E."/>
            <person name="Altenburger A."/>
            <person name="Shibata T."/>
            <person name="Feng M."/>
            <person name="Maeda T."/>
            <person name="Schwartz J.A."/>
            <person name="Shigenobu S."/>
            <person name="Lundholm N."/>
            <person name="Nishiyama T."/>
            <person name="Yang H."/>
            <person name="Hasebe M."/>
            <person name="Li S."/>
            <person name="Pierce S.K."/>
            <person name="Wang J."/>
        </authorList>
    </citation>
    <scope>NUCLEOTIDE SEQUENCE [LARGE SCALE GENOMIC DNA]</scope>
    <source>
        <strain evidence="1">EC2010</strain>
        <tissue evidence="1">Whole organism of an adult</tissue>
    </source>
</reference>
<proteinExistence type="predicted"/>
<accession>A0A3S1AQ60</accession>
<organism evidence="1 2">
    <name type="scientific">Elysia chlorotica</name>
    <name type="common">Eastern emerald elysia</name>
    <name type="synonym">Sea slug</name>
    <dbReference type="NCBI Taxonomy" id="188477"/>
    <lineage>
        <taxon>Eukaryota</taxon>
        <taxon>Metazoa</taxon>
        <taxon>Spiralia</taxon>
        <taxon>Lophotrochozoa</taxon>
        <taxon>Mollusca</taxon>
        <taxon>Gastropoda</taxon>
        <taxon>Heterobranchia</taxon>
        <taxon>Euthyneura</taxon>
        <taxon>Panpulmonata</taxon>
        <taxon>Sacoglossa</taxon>
        <taxon>Placobranchoidea</taxon>
        <taxon>Plakobranchidae</taxon>
        <taxon>Elysia</taxon>
    </lineage>
</organism>
<comment type="caution">
    <text evidence="1">The sequence shown here is derived from an EMBL/GenBank/DDBJ whole genome shotgun (WGS) entry which is preliminary data.</text>
</comment>
<dbReference type="STRING" id="188477.A0A3S1AQ60"/>
<dbReference type="Gene3D" id="3.40.50.11350">
    <property type="match status" value="1"/>
</dbReference>
<sequence>MDRAKIYASVWQHLFKLTPRLQDGLGRFVDELYLAKDTLVKQDTDFSKYPLPFLSRWHQVEGTTHTLPPERKGKHVRYTLVCGQFRLKRNPTMPNDNLPHDHLDVRAIWDFLQSYNDSRRYRIYVATDSEDIRSQAKRAFPDTLLDIPGPILHSDLAGERKDLCQGIAKVLLDQLALASCDVLVRGYKSHLGAVAAYWRGQDARLYCFNASTVEPCAMSDRGFHWGPDYTPGASDHWETFITEIQRKASRMSLEEEEEERRRRRQRRKAVVMKHVVRDEREVVMRDGGMLPL</sequence>
<dbReference type="EMBL" id="RQTK01001984">
    <property type="protein sequence ID" value="RUS68830.1"/>
    <property type="molecule type" value="Genomic_DNA"/>
</dbReference>
<evidence type="ECO:0000313" key="2">
    <source>
        <dbReference type="Proteomes" id="UP000271974"/>
    </source>
</evidence>
<dbReference type="OrthoDB" id="9979734at2759"/>